<keyword evidence="2" id="KW-1185">Reference proteome</keyword>
<reference evidence="1 2" key="1">
    <citation type="submission" date="2021-01" db="EMBL/GenBank/DDBJ databases">
        <title>Whole genome shotgun sequence of Actinoplanes durhamensis NBRC 14914.</title>
        <authorList>
            <person name="Komaki H."/>
            <person name="Tamura T."/>
        </authorList>
    </citation>
    <scope>NUCLEOTIDE SEQUENCE [LARGE SCALE GENOMIC DNA]</scope>
    <source>
        <strain evidence="1 2">NBRC 14914</strain>
    </source>
</reference>
<accession>A0ABQ3Z1W5</accession>
<organism evidence="1 2">
    <name type="scientific">Paractinoplanes durhamensis</name>
    <dbReference type="NCBI Taxonomy" id="113563"/>
    <lineage>
        <taxon>Bacteria</taxon>
        <taxon>Bacillati</taxon>
        <taxon>Actinomycetota</taxon>
        <taxon>Actinomycetes</taxon>
        <taxon>Micromonosporales</taxon>
        <taxon>Micromonosporaceae</taxon>
        <taxon>Paractinoplanes</taxon>
    </lineage>
</organism>
<dbReference type="EMBL" id="BOML01000040">
    <property type="protein sequence ID" value="GIE03810.1"/>
    <property type="molecule type" value="Genomic_DNA"/>
</dbReference>
<sequence>MTPYAPIVVVMTQTMKHQMLGWKRRTGLAALGAAVVVAAAFGPQTIATTRLGAASEVSGYATVTAADTITSYAVLADVAAGRGRVSKTLESV</sequence>
<comment type="caution">
    <text evidence="1">The sequence shown here is derived from an EMBL/GenBank/DDBJ whole genome shotgun (WGS) entry which is preliminary data.</text>
</comment>
<name>A0ABQ3Z1W5_9ACTN</name>
<gene>
    <name evidence="1" type="ORF">Adu01nite_51600</name>
</gene>
<dbReference type="Proteomes" id="UP000637628">
    <property type="component" value="Unassembled WGS sequence"/>
</dbReference>
<evidence type="ECO:0000313" key="2">
    <source>
        <dbReference type="Proteomes" id="UP000637628"/>
    </source>
</evidence>
<proteinExistence type="predicted"/>
<evidence type="ECO:0000313" key="1">
    <source>
        <dbReference type="EMBL" id="GIE03810.1"/>
    </source>
</evidence>
<protein>
    <submittedName>
        <fullName evidence="1">Uncharacterized protein</fullName>
    </submittedName>
</protein>